<dbReference type="Pfam" id="PF17189">
    <property type="entry name" value="Glyco_hydro_30C"/>
    <property type="match status" value="1"/>
</dbReference>
<keyword evidence="5 6" id="KW-0378">Hydrolase</keyword>
<evidence type="ECO:0000256" key="1">
    <source>
        <dbReference type="ARBA" id="ARBA00001013"/>
    </source>
</evidence>
<evidence type="ECO:0000259" key="8">
    <source>
        <dbReference type="Pfam" id="PF17189"/>
    </source>
</evidence>
<feature type="domain" description="Glycosyl hydrolase family 30 TIM-barrel" evidence="7">
    <location>
        <begin position="197"/>
        <end position="259"/>
    </location>
</feature>
<evidence type="ECO:0000313" key="9">
    <source>
        <dbReference type="EMBL" id="CAH2015026.1"/>
    </source>
</evidence>
<evidence type="ECO:0000256" key="6">
    <source>
        <dbReference type="RuleBase" id="RU361188"/>
    </source>
</evidence>
<keyword evidence="6" id="KW-0326">Glycosidase</keyword>
<evidence type="ECO:0000313" key="10">
    <source>
        <dbReference type="Proteomes" id="UP001152888"/>
    </source>
</evidence>
<organism evidence="9 10">
    <name type="scientific">Acanthoscelides obtectus</name>
    <name type="common">Bean weevil</name>
    <name type="synonym">Bruchus obtectus</name>
    <dbReference type="NCBI Taxonomy" id="200917"/>
    <lineage>
        <taxon>Eukaryota</taxon>
        <taxon>Metazoa</taxon>
        <taxon>Ecdysozoa</taxon>
        <taxon>Arthropoda</taxon>
        <taxon>Hexapoda</taxon>
        <taxon>Insecta</taxon>
        <taxon>Pterygota</taxon>
        <taxon>Neoptera</taxon>
        <taxon>Endopterygota</taxon>
        <taxon>Coleoptera</taxon>
        <taxon>Polyphaga</taxon>
        <taxon>Cucujiformia</taxon>
        <taxon>Chrysomeloidea</taxon>
        <taxon>Chrysomelidae</taxon>
        <taxon>Bruchinae</taxon>
        <taxon>Bruchini</taxon>
        <taxon>Acanthoscelides</taxon>
    </lineage>
</organism>
<accession>A0A9P0MET0</accession>
<dbReference type="PANTHER" id="PTHR11069">
    <property type="entry name" value="GLUCOSYLCERAMIDASE"/>
    <property type="match status" value="1"/>
</dbReference>
<dbReference type="PRINTS" id="PR00843">
    <property type="entry name" value="GLHYDRLASE30"/>
</dbReference>
<dbReference type="PANTHER" id="PTHR11069:SF23">
    <property type="entry name" value="LYSOSOMAL ACID GLUCOSYLCERAMIDASE"/>
    <property type="match status" value="1"/>
</dbReference>
<proteinExistence type="inferred from homology"/>
<dbReference type="EMBL" id="CAKOFQ010008592">
    <property type="protein sequence ID" value="CAH2015026.1"/>
    <property type="molecule type" value="Genomic_DNA"/>
</dbReference>
<keyword evidence="6" id="KW-0746">Sphingolipid metabolism</keyword>
<gene>
    <name evidence="9" type="ORF">ACAOBT_LOCUS34462</name>
</gene>
<protein>
    <recommendedName>
        <fullName evidence="3 6">Glucosylceramidase</fullName>
        <ecNumber evidence="3 6">3.2.1.45</ecNumber>
    </recommendedName>
</protein>
<comment type="similarity">
    <text evidence="2 6">Belongs to the glycosyl hydrolase 30 family.</text>
</comment>
<keyword evidence="4" id="KW-0732">Signal</keyword>
<comment type="catalytic activity">
    <reaction evidence="1">
        <text>a beta-D-glucosyl-(1&lt;-&gt;1')-N-acylsphing-4-enine + H2O = an N-acylsphing-4-enine + D-glucose</text>
        <dbReference type="Rhea" id="RHEA:13269"/>
        <dbReference type="ChEBI" id="CHEBI:4167"/>
        <dbReference type="ChEBI" id="CHEBI:15377"/>
        <dbReference type="ChEBI" id="CHEBI:22801"/>
        <dbReference type="ChEBI" id="CHEBI:52639"/>
        <dbReference type="EC" id="3.2.1.45"/>
    </reaction>
    <physiologicalReaction direction="left-to-right" evidence="1">
        <dbReference type="Rhea" id="RHEA:13270"/>
    </physiologicalReaction>
</comment>
<evidence type="ECO:0000256" key="3">
    <source>
        <dbReference type="ARBA" id="ARBA00012658"/>
    </source>
</evidence>
<sequence length="326" mass="37053">MKNNHKSGGPLGFLKQEYYQSWANYHVKFLNAYAEHNISFWAISTGNEPMSGIIGLPIPAVGWIAFTQKQWVQNNLGPAIRKSAHSKIKLLALDGQRYLLPSYIEIMFESKKVKDYIDGIAVHWYGDNISPSFSLTFTHEQFPEKPILATEASIGVYQKQKVSLGNWERGERYVHSIIQLISSIVIEVCKALKMALRDQVKDIENFVTGWVDWNMVLNLEGGPTVYNNPLDAPIIINGTGGEFYKQPMFYAMGHFSKFVHPGSRRIQTQRYSEDVLVAGFLRPDKIKVLVIMNKSSKKRNLTIRNVGSMNKINLTLSRSSFTTILF</sequence>
<evidence type="ECO:0000256" key="2">
    <source>
        <dbReference type="ARBA" id="ARBA00005382"/>
    </source>
</evidence>
<dbReference type="AlphaFoldDB" id="A0A9P0MET0"/>
<dbReference type="OrthoDB" id="2160638at2759"/>
<keyword evidence="6" id="KW-0443">Lipid metabolism</keyword>
<evidence type="ECO:0000256" key="4">
    <source>
        <dbReference type="ARBA" id="ARBA00022729"/>
    </source>
</evidence>
<dbReference type="SUPFAM" id="SSF51445">
    <property type="entry name" value="(Trans)glycosidases"/>
    <property type="match status" value="1"/>
</dbReference>
<evidence type="ECO:0000259" key="7">
    <source>
        <dbReference type="Pfam" id="PF02055"/>
    </source>
</evidence>
<name>A0A9P0MET0_ACAOB</name>
<dbReference type="GO" id="GO:0004348">
    <property type="term" value="F:glucosylceramidase activity"/>
    <property type="evidence" value="ECO:0007669"/>
    <property type="project" value="UniProtKB-EC"/>
</dbReference>
<reference evidence="9" key="1">
    <citation type="submission" date="2022-03" db="EMBL/GenBank/DDBJ databases">
        <authorList>
            <person name="Sayadi A."/>
        </authorList>
    </citation>
    <scope>NUCLEOTIDE SEQUENCE</scope>
</reference>
<dbReference type="EC" id="3.2.1.45" evidence="3 6"/>
<keyword evidence="10" id="KW-1185">Reference proteome</keyword>
<evidence type="ECO:0000256" key="5">
    <source>
        <dbReference type="ARBA" id="ARBA00022801"/>
    </source>
</evidence>
<dbReference type="InterPro" id="IPR017853">
    <property type="entry name" value="GH"/>
</dbReference>
<dbReference type="GO" id="GO:0006680">
    <property type="term" value="P:glucosylceramide catabolic process"/>
    <property type="evidence" value="ECO:0007669"/>
    <property type="project" value="TreeGrafter"/>
</dbReference>
<dbReference type="Pfam" id="PF02055">
    <property type="entry name" value="Glyco_hydro_30"/>
    <property type="match status" value="2"/>
</dbReference>
<dbReference type="Proteomes" id="UP001152888">
    <property type="component" value="Unassembled WGS sequence"/>
</dbReference>
<dbReference type="InterPro" id="IPR033453">
    <property type="entry name" value="Glyco_hydro_30_TIM-barrel"/>
</dbReference>
<dbReference type="Gene3D" id="3.20.20.80">
    <property type="entry name" value="Glycosidases"/>
    <property type="match status" value="1"/>
</dbReference>
<comment type="caution">
    <text evidence="9">The sequence shown here is derived from an EMBL/GenBank/DDBJ whole genome shotgun (WGS) entry which is preliminary data.</text>
</comment>
<dbReference type="InterPro" id="IPR033452">
    <property type="entry name" value="GH30_C"/>
</dbReference>
<feature type="domain" description="Glycosyl hydrolase family 30 TIM-barrel" evidence="7">
    <location>
        <begin position="11"/>
        <end position="184"/>
    </location>
</feature>
<feature type="domain" description="Glycosyl hydrolase family 30 beta sandwich" evidence="8">
    <location>
        <begin position="262"/>
        <end position="324"/>
    </location>
</feature>
<dbReference type="InterPro" id="IPR001139">
    <property type="entry name" value="Glyco_hydro_30"/>
</dbReference>
<dbReference type="GO" id="GO:0016020">
    <property type="term" value="C:membrane"/>
    <property type="evidence" value="ECO:0007669"/>
    <property type="project" value="GOC"/>
</dbReference>